<feature type="region of interest" description="Disordered" evidence="3">
    <location>
        <begin position="43"/>
        <end position="65"/>
    </location>
</feature>
<dbReference type="SUPFAM" id="SSF55103">
    <property type="entry name" value="FAD-linked oxidases, C-terminal domain"/>
    <property type="match status" value="1"/>
</dbReference>
<proteinExistence type="predicted"/>
<evidence type="ECO:0000256" key="3">
    <source>
        <dbReference type="SAM" id="MobiDB-lite"/>
    </source>
</evidence>
<dbReference type="Gene3D" id="3.40.462.10">
    <property type="entry name" value="FAD-linked oxidases, C-terminal domain"/>
    <property type="match status" value="1"/>
</dbReference>
<keyword evidence="1" id="KW-0285">Flavoprotein</keyword>
<organism evidence="5 6">
    <name type="scientific">Streptomyces acidicola</name>
    <dbReference type="NCBI Taxonomy" id="2596892"/>
    <lineage>
        <taxon>Bacteria</taxon>
        <taxon>Bacillati</taxon>
        <taxon>Actinomycetota</taxon>
        <taxon>Actinomycetes</taxon>
        <taxon>Kitasatosporales</taxon>
        <taxon>Streptomycetaceae</taxon>
        <taxon>Streptomyces</taxon>
    </lineage>
</organism>
<keyword evidence="6" id="KW-1185">Reference proteome</keyword>
<evidence type="ECO:0000313" key="6">
    <source>
        <dbReference type="Proteomes" id="UP000373149"/>
    </source>
</evidence>
<dbReference type="Proteomes" id="UP000373149">
    <property type="component" value="Unassembled WGS sequence"/>
</dbReference>
<gene>
    <name evidence="5" type="ORF">FPZ41_10530</name>
</gene>
<evidence type="ECO:0000259" key="4">
    <source>
        <dbReference type="Pfam" id="PF09129"/>
    </source>
</evidence>
<dbReference type="EMBL" id="VMNX01000026">
    <property type="protein sequence ID" value="MPY48982.1"/>
    <property type="molecule type" value="Genomic_DNA"/>
</dbReference>
<evidence type="ECO:0000313" key="5">
    <source>
        <dbReference type="EMBL" id="MPY48982.1"/>
    </source>
</evidence>
<dbReference type="GO" id="GO:0050660">
    <property type="term" value="F:flavin adenine dinucleotide binding"/>
    <property type="evidence" value="ECO:0007669"/>
    <property type="project" value="InterPro"/>
</dbReference>
<feature type="domain" description="Cholesterol oxidase substrate-binding" evidence="4">
    <location>
        <begin position="1"/>
        <end position="86"/>
    </location>
</feature>
<dbReference type="InterPro" id="IPR016171">
    <property type="entry name" value="Vanillyl_alc_oxidase_C-sub2"/>
</dbReference>
<accession>A0A5N8WPA0</accession>
<reference evidence="5 6" key="1">
    <citation type="submission" date="2019-09" db="EMBL/GenBank/DDBJ databases">
        <authorList>
            <person name="Duangmal K."/>
            <person name="Teo W.F.A."/>
            <person name="Lipun K."/>
        </authorList>
    </citation>
    <scope>NUCLEOTIDE SEQUENCE [LARGE SCALE GENOMIC DNA]</scope>
    <source>
        <strain evidence="5 6">K1PN6</strain>
    </source>
</reference>
<protein>
    <recommendedName>
        <fullName evidence="4">Cholesterol oxidase substrate-binding domain-containing protein</fullName>
    </recommendedName>
</protein>
<dbReference type="InterPro" id="IPR016164">
    <property type="entry name" value="FAD-linked_Oxase-like_C"/>
</dbReference>
<name>A0A5N8WPA0_9ACTN</name>
<dbReference type="RefSeq" id="WP_152861340.1">
    <property type="nucleotide sequence ID" value="NZ_VMNX01000026.1"/>
</dbReference>
<dbReference type="Pfam" id="PF09129">
    <property type="entry name" value="Chol_subst-bind"/>
    <property type="match status" value="1"/>
</dbReference>
<comment type="caution">
    <text evidence="5">The sequence shown here is derived from an EMBL/GenBank/DDBJ whole genome shotgun (WGS) entry which is preliminary data.</text>
</comment>
<dbReference type="InterPro" id="IPR015213">
    <property type="entry name" value="Cholesterol_OX_subst-bd"/>
</dbReference>
<evidence type="ECO:0000256" key="2">
    <source>
        <dbReference type="ARBA" id="ARBA00022827"/>
    </source>
</evidence>
<dbReference type="GO" id="GO:0003824">
    <property type="term" value="F:catalytic activity"/>
    <property type="evidence" value="ECO:0007669"/>
    <property type="project" value="InterPro"/>
</dbReference>
<dbReference type="Gene3D" id="1.10.45.10">
    <property type="entry name" value="Vanillyl-alcohol Oxidase, Chain A, domain 4"/>
    <property type="match status" value="1"/>
</dbReference>
<dbReference type="AlphaFoldDB" id="A0A5N8WPA0"/>
<dbReference type="InterPro" id="IPR016170">
    <property type="entry name" value="Cytok_DH_C_sf"/>
</dbReference>
<sequence>MERFALDTYDGGHALARVEWSKGWGYTDAAAWSDEDVLARSVPASFDEGDGGGGGEGRSAGDEAASILERLDPHQLYANASLSRLFS</sequence>
<evidence type="ECO:0000256" key="1">
    <source>
        <dbReference type="ARBA" id="ARBA00022630"/>
    </source>
</evidence>
<keyword evidence="2" id="KW-0274">FAD</keyword>